<name>A7SST2_NEMVE</name>
<accession>A7SST2</accession>
<dbReference type="Pfam" id="PF23283">
    <property type="entry name" value="D8C_UMOD"/>
    <property type="match status" value="1"/>
</dbReference>
<sequence length="239" mass="26883">MEKLPAVILILCTFTEILGSSRASCPVRNNGDPCTNAGKIDNQYRSIRHKYDRRSPALCDYLLQPGWYRFTSWVGGEIPTSAPAPNSCGTVAPIWMRVDRGTHPDTIGVNVPATACVNLNNLANGCYQSIDICLRKCTGDYYVYYLLPPQGCSMAYCAEQNQRRKAVFMLLKNTELSSKQQANTNQANNMDSQVESFFFDLYREYDGDIKNYLTYNADRRFSGFYPCLHAGLSRSREAG</sequence>
<dbReference type="PANTHER" id="PTHR36191">
    <property type="entry name" value="ENDO/EXONUCLEASE/PHOSPHATASE DOMAIN-CONTAINING PROTEIN-RELATED"/>
    <property type="match status" value="1"/>
</dbReference>
<feature type="domain" description="UMOD/GP2/OIT3-like D8C" evidence="4">
    <location>
        <begin position="78"/>
        <end position="158"/>
    </location>
</feature>
<dbReference type="STRING" id="45351.A7SST2"/>
<feature type="signal peptide" evidence="3">
    <location>
        <begin position="1"/>
        <end position="23"/>
    </location>
</feature>
<dbReference type="InParanoid" id="A7SST2"/>
<dbReference type="Proteomes" id="UP000001593">
    <property type="component" value="Unassembled WGS sequence"/>
</dbReference>
<feature type="chain" id="PRO_5002713071" description="UMOD/GP2/OIT3-like D8C domain-containing protein" evidence="3">
    <location>
        <begin position="24"/>
        <end position="239"/>
    </location>
</feature>
<dbReference type="InterPro" id="IPR057774">
    <property type="entry name" value="D8C_UMOD/GP2/OIT3-like"/>
</dbReference>
<evidence type="ECO:0000259" key="4">
    <source>
        <dbReference type="Pfam" id="PF23283"/>
    </source>
</evidence>
<reference evidence="5 6" key="1">
    <citation type="journal article" date="2007" name="Science">
        <title>Sea anemone genome reveals ancestral eumetazoan gene repertoire and genomic organization.</title>
        <authorList>
            <person name="Putnam N.H."/>
            <person name="Srivastava M."/>
            <person name="Hellsten U."/>
            <person name="Dirks B."/>
            <person name="Chapman J."/>
            <person name="Salamov A."/>
            <person name="Terry A."/>
            <person name="Shapiro H."/>
            <person name="Lindquist E."/>
            <person name="Kapitonov V.V."/>
            <person name="Jurka J."/>
            <person name="Genikhovich G."/>
            <person name="Grigoriev I.V."/>
            <person name="Lucas S.M."/>
            <person name="Steele R.E."/>
            <person name="Finnerty J.R."/>
            <person name="Technau U."/>
            <person name="Martindale M.Q."/>
            <person name="Rokhsar D.S."/>
        </authorList>
    </citation>
    <scope>NUCLEOTIDE SEQUENCE [LARGE SCALE GENOMIC DNA]</scope>
    <source>
        <strain evidence="6">CH2 X CH6</strain>
    </source>
</reference>
<dbReference type="PANTHER" id="PTHR36191:SF4">
    <property type="entry name" value="VWFD DOMAIN-CONTAINING PROTEIN"/>
    <property type="match status" value="1"/>
</dbReference>
<protein>
    <recommendedName>
        <fullName evidence="4">UMOD/GP2/OIT3-like D8C domain-containing protein</fullName>
    </recommendedName>
</protein>
<dbReference type="EMBL" id="DS469783">
    <property type="protein sequence ID" value="EDO33242.1"/>
    <property type="molecule type" value="Genomic_DNA"/>
</dbReference>
<keyword evidence="2" id="KW-1015">Disulfide bond</keyword>
<evidence type="ECO:0000256" key="2">
    <source>
        <dbReference type="ARBA" id="ARBA00023157"/>
    </source>
</evidence>
<dbReference type="AlphaFoldDB" id="A7SST2"/>
<gene>
    <name evidence="5" type="ORF">NEMVEDRAFT_v1g216910</name>
</gene>
<dbReference type="PhylomeDB" id="A7SST2"/>
<keyword evidence="1 3" id="KW-0732">Signal</keyword>
<proteinExistence type="predicted"/>
<evidence type="ECO:0000256" key="3">
    <source>
        <dbReference type="SAM" id="SignalP"/>
    </source>
</evidence>
<keyword evidence="6" id="KW-1185">Reference proteome</keyword>
<evidence type="ECO:0000313" key="6">
    <source>
        <dbReference type="Proteomes" id="UP000001593"/>
    </source>
</evidence>
<evidence type="ECO:0000256" key="1">
    <source>
        <dbReference type="ARBA" id="ARBA00022729"/>
    </source>
</evidence>
<evidence type="ECO:0000313" key="5">
    <source>
        <dbReference type="EMBL" id="EDO33242.1"/>
    </source>
</evidence>
<dbReference type="HOGENOM" id="CLU_1162362_0_0_1"/>
<organism evidence="5 6">
    <name type="scientific">Nematostella vectensis</name>
    <name type="common">Starlet sea anemone</name>
    <dbReference type="NCBI Taxonomy" id="45351"/>
    <lineage>
        <taxon>Eukaryota</taxon>
        <taxon>Metazoa</taxon>
        <taxon>Cnidaria</taxon>
        <taxon>Anthozoa</taxon>
        <taxon>Hexacorallia</taxon>
        <taxon>Actiniaria</taxon>
        <taxon>Edwardsiidae</taxon>
        <taxon>Nematostella</taxon>
    </lineage>
</organism>